<feature type="transmembrane region" description="Helical" evidence="1">
    <location>
        <begin position="210"/>
        <end position="226"/>
    </location>
</feature>
<evidence type="ECO:0000256" key="1">
    <source>
        <dbReference type="SAM" id="Phobius"/>
    </source>
</evidence>
<dbReference type="EMBL" id="CP002304">
    <property type="protein sequence ID" value="ADQ15044.1"/>
    <property type="molecule type" value="Genomic_DNA"/>
</dbReference>
<feature type="transmembrane region" description="Helical" evidence="1">
    <location>
        <begin position="102"/>
        <end position="120"/>
    </location>
</feature>
<dbReference type="RefSeq" id="WP_013406121.1">
    <property type="nucleotide sequence ID" value="NC_014654.1"/>
</dbReference>
<keyword evidence="3" id="KW-1185">Reference proteome</keyword>
<dbReference type="KEGG" id="has:Halsa_1619"/>
<dbReference type="HOGENOM" id="CLU_958993_0_0_9"/>
<protein>
    <recommendedName>
        <fullName evidence="4">UbiA prenyltransferase</fullName>
    </recommendedName>
</protein>
<feature type="transmembrane region" description="Helical" evidence="1">
    <location>
        <begin position="20"/>
        <end position="38"/>
    </location>
</feature>
<feature type="transmembrane region" description="Helical" evidence="1">
    <location>
        <begin position="270"/>
        <end position="288"/>
    </location>
</feature>
<keyword evidence="1" id="KW-1133">Transmembrane helix</keyword>
<evidence type="ECO:0000313" key="3">
    <source>
        <dbReference type="Proteomes" id="UP000007434"/>
    </source>
</evidence>
<accession>E4RIH4</accession>
<dbReference type="Proteomes" id="UP000007434">
    <property type="component" value="Chromosome"/>
</dbReference>
<proteinExistence type="predicted"/>
<feature type="transmembrane region" description="Helical" evidence="1">
    <location>
        <begin position="126"/>
        <end position="144"/>
    </location>
</feature>
<name>E4RIH4_HALHG</name>
<dbReference type="AlphaFoldDB" id="E4RIH4"/>
<gene>
    <name evidence="2" type="ordered locus">Halsa_1619</name>
</gene>
<keyword evidence="1" id="KW-0812">Transmembrane</keyword>
<feature type="transmembrane region" description="Helical" evidence="1">
    <location>
        <begin position="180"/>
        <end position="198"/>
    </location>
</feature>
<sequence>MSIKENTLIYKLYYLSLKDIWLDILLPILLGAALALNLSSQFNIIYLLITLFTLLVFIIAANSWIQYFFDKANLYQFIYQLHFLKNKKKSTAKYFEIEKKELFLIAIIFTLLTITLIFFTINISNILFILIISSLLLFFLYIFLQVKIIDSYFDEFIIGLLGGPMLISISYIIHSGEFNLAVILLSLPIALFIINLRWVSQHNNKYSFKGFKVLLLLIYASFALIFSYYNNVLFLLLYISLPFVMTKIKNKENLLSYNKKYKIVSFSRKLYYYSTILLITLLILDYITSI</sequence>
<dbReference type="eggNOG" id="COG1575">
    <property type="taxonomic scope" value="Bacteria"/>
</dbReference>
<feature type="transmembrane region" description="Helical" evidence="1">
    <location>
        <begin position="156"/>
        <end position="174"/>
    </location>
</feature>
<evidence type="ECO:0008006" key="4">
    <source>
        <dbReference type="Google" id="ProtNLM"/>
    </source>
</evidence>
<reference evidence="2 3" key="2">
    <citation type="journal article" date="2011" name="J. Bacteriol.">
        <title>Complete Genome Sequence of the Haloalkaliphilic, Hydrogen Producing Halanaerobium hydrogenoformans.</title>
        <authorList>
            <person name="Brown S.D."/>
            <person name="Begemann M.B."/>
            <person name="Mormile M.R."/>
            <person name="Wall J.D."/>
            <person name="Han C.S."/>
            <person name="Goodwin L.A."/>
            <person name="Pitluck S."/>
            <person name="Land M.L."/>
            <person name="Hauser L.J."/>
            <person name="Elias D.A."/>
        </authorList>
    </citation>
    <scope>NUCLEOTIDE SEQUENCE [LARGE SCALE GENOMIC DNA]</scope>
    <source>
        <strain evidence="3">sapolanicus</strain>
    </source>
</reference>
<reference evidence="2 3" key="1">
    <citation type="submission" date="2010-11" db="EMBL/GenBank/DDBJ databases">
        <title>Complete sequence of Halanaerobium sp. sapolanicus.</title>
        <authorList>
            <consortium name="US DOE Joint Genome Institute"/>
            <person name="Lucas S."/>
            <person name="Copeland A."/>
            <person name="Lapidus A."/>
            <person name="Cheng J.-F."/>
            <person name="Bruce D."/>
            <person name="Goodwin L."/>
            <person name="Pitluck S."/>
            <person name="Davenport K."/>
            <person name="Detter J.C."/>
            <person name="Han C."/>
            <person name="Tapia R."/>
            <person name="Land M."/>
            <person name="Hauser L."/>
            <person name="Jeffries C."/>
            <person name="Kyrpides N."/>
            <person name="Ivanova N."/>
            <person name="Mikhailova N."/>
            <person name="Begemann M.B."/>
            <person name="Mormile M.R."/>
            <person name="Wall J.D."/>
            <person name="Elias D.A."/>
            <person name="Woyke T."/>
        </authorList>
    </citation>
    <scope>NUCLEOTIDE SEQUENCE [LARGE SCALE GENOMIC DNA]</scope>
    <source>
        <strain evidence="3">sapolanicus</strain>
    </source>
</reference>
<evidence type="ECO:0000313" key="2">
    <source>
        <dbReference type="EMBL" id="ADQ15044.1"/>
    </source>
</evidence>
<dbReference type="STRING" id="656519.Halsa_1619"/>
<keyword evidence="1" id="KW-0472">Membrane</keyword>
<feature type="transmembrane region" description="Helical" evidence="1">
    <location>
        <begin position="44"/>
        <end position="65"/>
    </location>
</feature>
<organism evidence="2 3">
    <name type="scientific">Halanaerobium hydrogeniformans</name>
    <name type="common">Halanaerobium sp. (strain sapolanicus)</name>
    <dbReference type="NCBI Taxonomy" id="656519"/>
    <lineage>
        <taxon>Bacteria</taxon>
        <taxon>Bacillati</taxon>
        <taxon>Bacillota</taxon>
        <taxon>Clostridia</taxon>
        <taxon>Halanaerobiales</taxon>
        <taxon>Halanaerobiaceae</taxon>
        <taxon>Halanaerobium</taxon>
    </lineage>
</organism>